<keyword evidence="1" id="KW-0472">Membrane</keyword>
<accession>A0A6C0DKP3</accession>
<reference evidence="2" key="1">
    <citation type="journal article" date="2020" name="Nature">
        <title>Giant virus diversity and host interactions through global metagenomics.</title>
        <authorList>
            <person name="Schulz F."/>
            <person name="Roux S."/>
            <person name="Paez-Espino D."/>
            <person name="Jungbluth S."/>
            <person name="Walsh D.A."/>
            <person name="Denef V.J."/>
            <person name="McMahon K.D."/>
            <person name="Konstantinidis K.T."/>
            <person name="Eloe-Fadrosh E.A."/>
            <person name="Kyrpides N.C."/>
            <person name="Woyke T."/>
        </authorList>
    </citation>
    <scope>NUCLEOTIDE SEQUENCE</scope>
    <source>
        <strain evidence="2">GVMAG-M-3300023174-189</strain>
    </source>
</reference>
<keyword evidence="1" id="KW-1133">Transmembrane helix</keyword>
<protein>
    <submittedName>
        <fullName evidence="2">Uncharacterized protein</fullName>
    </submittedName>
</protein>
<keyword evidence="1" id="KW-0812">Transmembrane</keyword>
<organism evidence="2">
    <name type="scientific">viral metagenome</name>
    <dbReference type="NCBI Taxonomy" id="1070528"/>
    <lineage>
        <taxon>unclassified sequences</taxon>
        <taxon>metagenomes</taxon>
        <taxon>organismal metagenomes</taxon>
    </lineage>
</organism>
<evidence type="ECO:0000256" key="1">
    <source>
        <dbReference type="SAM" id="Phobius"/>
    </source>
</evidence>
<feature type="transmembrane region" description="Helical" evidence="1">
    <location>
        <begin position="6"/>
        <end position="23"/>
    </location>
</feature>
<evidence type="ECO:0000313" key="2">
    <source>
        <dbReference type="EMBL" id="QHT16489.1"/>
    </source>
</evidence>
<dbReference type="EMBL" id="MN739626">
    <property type="protein sequence ID" value="QHT16489.1"/>
    <property type="molecule type" value="Genomic_DNA"/>
</dbReference>
<sequence length="107" mass="12027">MDSLKMWRTLMSIVFIAILVLILHDIGRIIRMQDELMKEQYVMRGELNAILDMASLGNSFMPKFSFANASAFADASAFANASAFADAFIKEETKDDTTTVEINETKH</sequence>
<name>A0A6C0DKP3_9ZZZZ</name>
<proteinExistence type="predicted"/>
<dbReference type="AlphaFoldDB" id="A0A6C0DKP3"/>